<evidence type="ECO:0000256" key="5">
    <source>
        <dbReference type="PROSITE-ProRule" id="PRU00520"/>
    </source>
</evidence>
<evidence type="ECO:0000256" key="4">
    <source>
        <dbReference type="ARBA" id="ARBA00047645"/>
    </source>
</evidence>
<dbReference type="GO" id="GO:0003998">
    <property type="term" value="F:acylphosphatase activity"/>
    <property type="evidence" value="ECO:0007669"/>
    <property type="project" value="UniProtKB-EC"/>
</dbReference>
<dbReference type="Proteomes" id="UP000285970">
    <property type="component" value="Unassembled WGS sequence"/>
</dbReference>
<comment type="similarity">
    <text evidence="1 7">Belongs to the acylphosphatase family.</text>
</comment>
<proteinExistence type="inferred from homology"/>
<reference evidence="9 10" key="1">
    <citation type="journal article" date="2018" name="Front. Microbiol.">
        <title>Novel Insights Into Bacterial Dimethylsulfoniopropionate Catabolism in the East China Sea.</title>
        <authorList>
            <person name="Liu J."/>
            <person name="Liu J."/>
            <person name="Zhang S.H."/>
            <person name="Liang J."/>
            <person name="Lin H."/>
            <person name="Song D."/>
            <person name="Yang G.P."/>
            <person name="Todd J.D."/>
            <person name="Zhang X.H."/>
        </authorList>
    </citation>
    <scope>NUCLEOTIDE SEQUENCE [LARGE SCALE GENOMIC DNA]</scope>
    <source>
        <strain evidence="9 10">ZYFD042</strain>
    </source>
</reference>
<dbReference type="EMBL" id="RBZY01000018">
    <property type="protein sequence ID" value="RWR20076.1"/>
    <property type="molecule type" value="Genomic_DNA"/>
</dbReference>
<dbReference type="PROSITE" id="PS00151">
    <property type="entry name" value="ACYLPHOSPHATASE_2"/>
    <property type="match status" value="1"/>
</dbReference>
<evidence type="ECO:0000256" key="1">
    <source>
        <dbReference type="ARBA" id="ARBA00005614"/>
    </source>
</evidence>
<evidence type="ECO:0000256" key="2">
    <source>
        <dbReference type="ARBA" id="ARBA00012150"/>
    </source>
</evidence>
<dbReference type="InterPro" id="IPR036046">
    <property type="entry name" value="Acylphosphatase-like_dom_sf"/>
</dbReference>
<evidence type="ECO:0000313" key="9">
    <source>
        <dbReference type="EMBL" id="RWR20076.1"/>
    </source>
</evidence>
<feature type="active site" evidence="5">
    <location>
        <position position="36"/>
    </location>
</feature>
<dbReference type="AlphaFoldDB" id="A0A3S3L9W9"/>
<sequence>MPTVAITVRGHVQGVGFRWALRAEAERVGVTGWVRNRRDGSVEAHVSGAQPEIDEVVAWAHHGPPLARVERVEIAVVPDAEDHTAFEIRASA</sequence>
<comment type="catalytic activity">
    <reaction evidence="4 5 6">
        <text>an acyl phosphate + H2O = a carboxylate + phosphate + H(+)</text>
        <dbReference type="Rhea" id="RHEA:14965"/>
        <dbReference type="ChEBI" id="CHEBI:15377"/>
        <dbReference type="ChEBI" id="CHEBI:15378"/>
        <dbReference type="ChEBI" id="CHEBI:29067"/>
        <dbReference type="ChEBI" id="CHEBI:43474"/>
        <dbReference type="ChEBI" id="CHEBI:59918"/>
        <dbReference type="EC" id="3.6.1.7"/>
    </reaction>
</comment>
<gene>
    <name evidence="9" type="ORF">D8Y23_06645</name>
</gene>
<feature type="domain" description="Acylphosphatase-like" evidence="8">
    <location>
        <begin position="3"/>
        <end position="90"/>
    </location>
</feature>
<evidence type="ECO:0000256" key="7">
    <source>
        <dbReference type="RuleBase" id="RU004168"/>
    </source>
</evidence>
<dbReference type="RefSeq" id="WP_128217372.1">
    <property type="nucleotide sequence ID" value="NZ_RBZY01000018.1"/>
</dbReference>
<dbReference type="Gene3D" id="3.30.70.100">
    <property type="match status" value="1"/>
</dbReference>
<dbReference type="PROSITE" id="PS00150">
    <property type="entry name" value="ACYLPHOSPHATASE_1"/>
    <property type="match status" value="1"/>
</dbReference>
<dbReference type="PRINTS" id="PR00112">
    <property type="entry name" value="ACYLPHPHTASE"/>
</dbReference>
<dbReference type="InterPro" id="IPR017968">
    <property type="entry name" value="Acylphosphatase_CS"/>
</dbReference>
<dbReference type="InterPro" id="IPR020456">
    <property type="entry name" value="Acylphosphatase"/>
</dbReference>
<dbReference type="PANTHER" id="PTHR47268">
    <property type="entry name" value="ACYLPHOSPHATASE"/>
    <property type="match status" value="1"/>
</dbReference>
<dbReference type="InterPro" id="IPR001792">
    <property type="entry name" value="Acylphosphatase-like_dom"/>
</dbReference>
<accession>A0A3S3L9W9</accession>
<organism evidence="9 10">
    <name type="scientific">Microbacterium enclense</name>
    <dbReference type="NCBI Taxonomy" id="993073"/>
    <lineage>
        <taxon>Bacteria</taxon>
        <taxon>Bacillati</taxon>
        <taxon>Actinomycetota</taxon>
        <taxon>Actinomycetes</taxon>
        <taxon>Micrococcales</taxon>
        <taxon>Microbacteriaceae</taxon>
        <taxon>Microbacterium</taxon>
    </lineage>
</organism>
<dbReference type="PANTHER" id="PTHR47268:SF4">
    <property type="entry name" value="ACYLPHOSPHATASE"/>
    <property type="match status" value="1"/>
</dbReference>
<feature type="active site" evidence="5">
    <location>
        <position position="18"/>
    </location>
</feature>
<dbReference type="PROSITE" id="PS51160">
    <property type="entry name" value="ACYLPHOSPHATASE_3"/>
    <property type="match status" value="1"/>
</dbReference>
<evidence type="ECO:0000313" key="10">
    <source>
        <dbReference type="Proteomes" id="UP000285970"/>
    </source>
</evidence>
<dbReference type="Pfam" id="PF00708">
    <property type="entry name" value="Acylphosphatase"/>
    <property type="match status" value="1"/>
</dbReference>
<dbReference type="EC" id="3.6.1.7" evidence="2 5"/>
<dbReference type="OrthoDB" id="3182027at2"/>
<evidence type="ECO:0000256" key="6">
    <source>
        <dbReference type="RuleBase" id="RU000553"/>
    </source>
</evidence>
<name>A0A3S3L9W9_9MICO</name>
<keyword evidence="5 6" id="KW-0378">Hydrolase</keyword>
<comment type="caution">
    <text evidence="9">The sequence shown here is derived from an EMBL/GenBank/DDBJ whole genome shotgun (WGS) entry which is preliminary data.</text>
</comment>
<evidence type="ECO:0000259" key="8">
    <source>
        <dbReference type="PROSITE" id="PS51160"/>
    </source>
</evidence>
<protein>
    <recommendedName>
        <fullName evidence="3 5">Acylphosphatase</fullName>
        <ecNumber evidence="2 5">3.6.1.7</ecNumber>
    </recommendedName>
</protein>
<evidence type="ECO:0000256" key="3">
    <source>
        <dbReference type="ARBA" id="ARBA00015991"/>
    </source>
</evidence>
<dbReference type="SUPFAM" id="SSF54975">
    <property type="entry name" value="Acylphosphatase/BLUF domain-like"/>
    <property type="match status" value="1"/>
</dbReference>